<proteinExistence type="predicted"/>
<gene>
    <name evidence="2" type="ORF">M407DRAFT_240476</name>
</gene>
<keyword evidence="3" id="KW-1185">Reference proteome</keyword>
<name>A0A0C3QX66_9AGAM</name>
<dbReference type="Proteomes" id="UP000054248">
    <property type="component" value="Unassembled WGS sequence"/>
</dbReference>
<reference evidence="3" key="2">
    <citation type="submission" date="2015-01" db="EMBL/GenBank/DDBJ databases">
        <title>Evolutionary Origins and Diversification of the Mycorrhizal Mutualists.</title>
        <authorList>
            <consortium name="DOE Joint Genome Institute"/>
            <consortium name="Mycorrhizal Genomics Consortium"/>
            <person name="Kohler A."/>
            <person name="Kuo A."/>
            <person name="Nagy L.G."/>
            <person name="Floudas D."/>
            <person name="Copeland A."/>
            <person name="Barry K.W."/>
            <person name="Cichocki N."/>
            <person name="Veneault-Fourrey C."/>
            <person name="LaButti K."/>
            <person name="Lindquist E.A."/>
            <person name="Lipzen A."/>
            <person name="Lundell T."/>
            <person name="Morin E."/>
            <person name="Murat C."/>
            <person name="Riley R."/>
            <person name="Ohm R."/>
            <person name="Sun H."/>
            <person name="Tunlid A."/>
            <person name="Henrissat B."/>
            <person name="Grigoriev I.V."/>
            <person name="Hibbett D.S."/>
            <person name="Martin F."/>
        </authorList>
    </citation>
    <scope>NUCLEOTIDE SEQUENCE [LARGE SCALE GENOMIC DNA]</scope>
    <source>
        <strain evidence="3">MUT 4182</strain>
    </source>
</reference>
<dbReference type="AlphaFoldDB" id="A0A0C3QX66"/>
<reference evidence="2 3" key="1">
    <citation type="submission" date="2014-04" db="EMBL/GenBank/DDBJ databases">
        <authorList>
            <consortium name="DOE Joint Genome Institute"/>
            <person name="Kuo A."/>
            <person name="Girlanda M."/>
            <person name="Perotto S."/>
            <person name="Kohler A."/>
            <person name="Nagy L.G."/>
            <person name="Floudas D."/>
            <person name="Copeland A."/>
            <person name="Barry K.W."/>
            <person name="Cichocki N."/>
            <person name="Veneault-Fourrey C."/>
            <person name="LaButti K."/>
            <person name="Lindquist E.A."/>
            <person name="Lipzen A."/>
            <person name="Lundell T."/>
            <person name="Morin E."/>
            <person name="Murat C."/>
            <person name="Sun H."/>
            <person name="Tunlid A."/>
            <person name="Henrissat B."/>
            <person name="Grigoriev I.V."/>
            <person name="Hibbett D.S."/>
            <person name="Martin F."/>
            <person name="Nordberg H.P."/>
            <person name="Cantor M.N."/>
            <person name="Hua S.X."/>
        </authorList>
    </citation>
    <scope>NUCLEOTIDE SEQUENCE [LARGE SCALE GENOMIC DNA]</scope>
    <source>
        <strain evidence="2 3">MUT 4182</strain>
    </source>
</reference>
<evidence type="ECO:0000313" key="3">
    <source>
        <dbReference type="Proteomes" id="UP000054248"/>
    </source>
</evidence>
<evidence type="ECO:0000256" key="1">
    <source>
        <dbReference type="SAM" id="MobiDB-lite"/>
    </source>
</evidence>
<dbReference type="EMBL" id="KN822942">
    <property type="protein sequence ID" value="KIO34626.1"/>
    <property type="molecule type" value="Genomic_DNA"/>
</dbReference>
<feature type="region of interest" description="Disordered" evidence="1">
    <location>
        <begin position="66"/>
        <end position="85"/>
    </location>
</feature>
<organism evidence="2 3">
    <name type="scientific">Tulasnella calospora MUT 4182</name>
    <dbReference type="NCBI Taxonomy" id="1051891"/>
    <lineage>
        <taxon>Eukaryota</taxon>
        <taxon>Fungi</taxon>
        <taxon>Dikarya</taxon>
        <taxon>Basidiomycota</taxon>
        <taxon>Agaricomycotina</taxon>
        <taxon>Agaricomycetes</taxon>
        <taxon>Cantharellales</taxon>
        <taxon>Tulasnellaceae</taxon>
        <taxon>Tulasnella</taxon>
    </lineage>
</organism>
<accession>A0A0C3QX66</accession>
<protein>
    <submittedName>
        <fullName evidence="2">Uncharacterized protein</fullName>
    </submittedName>
</protein>
<sequence>MCHFGFENHPGQEWRVRLTHGSRCSVQVFTKMYSKAKRRAQRSEVPSSSCTAKLWQEGGIRTINKYSGARQNRMTKIPKGERSRA</sequence>
<evidence type="ECO:0000313" key="2">
    <source>
        <dbReference type="EMBL" id="KIO34626.1"/>
    </source>
</evidence>
<dbReference type="HOGENOM" id="CLU_2514275_0_0_1"/>